<sequence>MDSVEKTIRKLKRDSMLSENNIVEETAVDWRGRPCKPDKHGGMSAAAFVLGLQAFEMMAIAAVGNNLITYVFNEMHFPLSKSANIVTNFIGTVFLLSLFGGFLSDSYLGSFWTMLIFGFVELSGFILLSIQAHLPQLRPPPCNMLSNQGSKNINCEEAKGYKALIFYVALYLVALGSGCLKPNIISHGADQFNNKKSKKLSTFFNVAYFAFCTGELVALTVLVWVQTHSGMDVGFGVSAAAMAVGLFSLVSGTSVYRNKPPRGSIFTPVAQVFVAAITKRKQICPSNTEMLHGNQINIARNRVLATTPNARSLLHTEKFRFLDKACIKVQDGTNESPWRLCTVTQVEQVKIIISVVPIFACTIIFNTILAQLQTFSVQQGSTMNTKITKKFQIPPASLQAIPYILLIFVVPLYETVFVPIARRITGKDSGISPLQRVGIGLFVATFSMVAAALVEKKRRTSALHSNQILSIFWIAPQFLVFGLSEMFTAVGLIEFFYKQSVEGMQSFLTAMTYCSYSFGFYLSSLLVSLVNKITSSGDDQGWLSENDINKDKLDYFYWLLAALSLINFFNYLFWSRWYSSNPSLSHNSPTTTTASAGTTTATPHESHREEDLEMQSYILSNCSKQNLGADDSTIS</sequence>
<dbReference type="EMBL" id="CM051401">
    <property type="protein sequence ID" value="KAJ4713903.1"/>
    <property type="molecule type" value="Genomic_DNA"/>
</dbReference>
<dbReference type="Proteomes" id="UP001164539">
    <property type="component" value="Chromosome 8"/>
</dbReference>
<evidence type="ECO:0000313" key="1">
    <source>
        <dbReference type="EMBL" id="KAJ4713903.1"/>
    </source>
</evidence>
<gene>
    <name evidence="1" type="ORF">OWV82_015936</name>
</gene>
<reference evidence="1 2" key="1">
    <citation type="journal article" date="2023" name="Science">
        <title>Complex scaffold remodeling in plant triterpene biosynthesis.</title>
        <authorList>
            <person name="De La Pena R."/>
            <person name="Hodgson H."/>
            <person name="Liu J.C."/>
            <person name="Stephenson M.J."/>
            <person name="Martin A.C."/>
            <person name="Owen C."/>
            <person name="Harkess A."/>
            <person name="Leebens-Mack J."/>
            <person name="Jimenez L.E."/>
            <person name="Osbourn A."/>
            <person name="Sattely E.S."/>
        </authorList>
    </citation>
    <scope>NUCLEOTIDE SEQUENCE [LARGE SCALE GENOMIC DNA]</scope>
    <source>
        <strain evidence="2">cv. JPN11</strain>
        <tissue evidence="1">Leaf</tissue>
    </source>
</reference>
<organism evidence="1 2">
    <name type="scientific">Melia azedarach</name>
    <name type="common">Chinaberry tree</name>
    <dbReference type="NCBI Taxonomy" id="155640"/>
    <lineage>
        <taxon>Eukaryota</taxon>
        <taxon>Viridiplantae</taxon>
        <taxon>Streptophyta</taxon>
        <taxon>Embryophyta</taxon>
        <taxon>Tracheophyta</taxon>
        <taxon>Spermatophyta</taxon>
        <taxon>Magnoliopsida</taxon>
        <taxon>eudicotyledons</taxon>
        <taxon>Gunneridae</taxon>
        <taxon>Pentapetalae</taxon>
        <taxon>rosids</taxon>
        <taxon>malvids</taxon>
        <taxon>Sapindales</taxon>
        <taxon>Meliaceae</taxon>
        <taxon>Melia</taxon>
    </lineage>
</organism>
<protein>
    <submittedName>
        <fullName evidence="1">Protein NRT1/ PTR FAMILY 4.4-like</fullName>
    </submittedName>
</protein>
<keyword evidence="2" id="KW-1185">Reference proteome</keyword>
<evidence type="ECO:0000313" key="2">
    <source>
        <dbReference type="Proteomes" id="UP001164539"/>
    </source>
</evidence>
<comment type="caution">
    <text evidence="1">The sequence shown here is derived from an EMBL/GenBank/DDBJ whole genome shotgun (WGS) entry which is preliminary data.</text>
</comment>
<accession>A0ACC1XSH5</accession>
<proteinExistence type="predicted"/>
<name>A0ACC1XSH5_MELAZ</name>